<evidence type="ECO:0000313" key="4">
    <source>
        <dbReference type="Proteomes" id="UP000076738"/>
    </source>
</evidence>
<dbReference type="GO" id="GO:0005524">
    <property type="term" value="F:ATP binding"/>
    <property type="evidence" value="ECO:0007669"/>
    <property type="project" value="InterPro"/>
</dbReference>
<proteinExistence type="predicted"/>
<name>A0A167GVE2_CALVF</name>
<feature type="compositionally biased region" description="Polar residues" evidence="1">
    <location>
        <begin position="20"/>
        <end position="31"/>
    </location>
</feature>
<feature type="domain" description="Protein kinase" evidence="2">
    <location>
        <begin position="292"/>
        <end position="610"/>
    </location>
</feature>
<dbReference type="OrthoDB" id="5569250at2759"/>
<reference evidence="3 4" key="1">
    <citation type="journal article" date="2016" name="Mol. Biol. Evol.">
        <title>Comparative Genomics of Early-Diverging Mushroom-Forming Fungi Provides Insights into the Origins of Lignocellulose Decay Capabilities.</title>
        <authorList>
            <person name="Nagy L.G."/>
            <person name="Riley R."/>
            <person name="Tritt A."/>
            <person name="Adam C."/>
            <person name="Daum C."/>
            <person name="Floudas D."/>
            <person name="Sun H."/>
            <person name="Yadav J.S."/>
            <person name="Pangilinan J."/>
            <person name="Larsson K.H."/>
            <person name="Matsuura K."/>
            <person name="Barry K."/>
            <person name="Labutti K."/>
            <person name="Kuo R."/>
            <person name="Ohm R.A."/>
            <person name="Bhattacharya S.S."/>
            <person name="Shirouzu T."/>
            <person name="Yoshinaga Y."/>
            <person name="Martin F.M."/>
            <person name="Grigoriev I.V."/>
            <person name="Hibbett D.S."/>
        </authorList>
    </citation>
    <scope>NUCLEOTIDE SEQUENCE [LARGE SCALE GENOMIC DNA]</scope>
    <source>
        <strain evidence="3 4">TUFC12733</strain>
    </source>
</reference>
<sequence>MPTTPPPSNVSAGLTPAKATVTSASQTSKTMTRNQVDPAISKALHELGQPPIPLSEFLHTYFNLALDVDGPPRLANTLADDAHFQHLRDEWMEALNVQHNDQQFAAYLQHILDCLPHPRIRVHAWGYHRKTLPKANAKRKPDLIFTLRDIAIDHIHAADVLVSGEMYPAPKPKEAVEATPSPAPAADLQTMSTGTTSDNLHAKRSAPDEDSSARSKRARISPGLKTKAVQLAGYAAEALSDGLAREHHFGLLVHGANLQMYVFTRETIQCSQAINTLDEIPMLIAVLGAIHLADAVALGLTTFAPAAEGKLCLRHPQIDWQKFDQSIAIDTLATPSLTKPIFRAYALQGRGTVVRPVEIEGYGSSAVLKIQFAPPDREQEHFFIQAGKAAGVTRLPEILAAASVPLTRPGRQQPPVEPAKHRVMRLTVMRRYERVKDDVSRDDLQKILSSVFQTHNDMATKARILHRDLSPDNTAVDPTTKEAVLLDWDLAASIVPEPHVGEPTAPHRTGKSYYIAIEMQLPVMPDGPRYAGHQERYDEESKFWTMLAFLNRGDLAGLLRIEATDDWEQFAEKKRAFLEGKVEDLPCVQNTSADLRRWTVTMSLELLEYYNAAKPLPGLKEALERSQLLLGDAAERTEARRRRYHAGLALWEERKADLARALRSVYTPKTVS</sequence>
<dbReference type="Proteomes" id="UP000076738">
    <property type="component" value="Unassembled WGS sequence"/>
</dbReference>
<dbReference type="InterPro" id="IPR040976">
    <property type="entry name" value="Pkinase_fungal"/>
</dbReference>
<feature type="compositionally biased region" description="Polar residues" evidence="1">
    <location>
        <begin position="189"/>
        <end position="199"/>
    </location>
</feature>
<dbReference type="PANTHER" id="PTHR38248">
    <property type="entry name" value="FUNK1 6"/>
    <property type="match status" value="1"/>
</dbReference>
<dbReference type="EMBL" id="KV417331">
    <property type="protein sequence ID" value="KZO90949.1"/>
    <property type="molecule type" value="Genomic_DNA"/>
</dbReference>
<dbReference type="Gene3D" id="1.10.510.10">
    <property type="entry name" value="Transferase(Phosphotransferase) domain 1"/>
    <property type="match status" value="1"/>
</dbReference>
<dbReference type="AlphaFoldDB" id="A0A167GVE2"/>
<accession>A0A167GVE2</accession>
<dbReference type="PANTHER" id="PTHR38248:SF2">
    <property type="entry name" value="FUNK1 11"/>
    <property type="match status" value="1"/>
</dbReference>
<dbReference type="Pfam" id="PF17667">
    <property type="entry name" value="Pkinase_fungal"/>
    <property type="match status" value="2"/>
</dbReference>
<feature type="region of interest" description="Disordered" evidence="1">
    <location>
        <begin position="1"/>
        <end position="31"/>
    </location>
</feature>
<keyword evidence="4" id="KW-1185">Reference proteome</keyword>
<organism evidence="3 4">
    <name type="scientific">Calocera viscosa (strain TUFC12733)</name>
    <dbReference type="NCBI Taxonomy" id="1330018"/>
    <lineage>
        <taxon>Eukaryota</taxon>
        <taxon>Fungi</taxon>
        <taxon>Dikarya</taxon>
        <taxon>Basidiomycota</taxon>
        <taxon>Agaricomycotina</taxon>
        <taxon>Dacrymycetes</taxon>
        <taxon>Dacrymycetales</taxon>
        <taxon>Dacrymycetaceae</taxon>
        <taxon>Calocera</taxon>
    </lineage>
</organism>
<dbReference type="PROSITE" id="PS50011">
    <property type="entry name" value="PROTEIN_KINASE_DOM"/>
    <property type="match status" value="1"/>
</dbReference>
<protein>
    <recommendedName>
        <fullName evidence="2">Protein kinase domain-containing protein</fullName>
    </recommendedName>
</protein>
<feature type="region of interest" description="Disordered" evidence="1">
    <location>
        <begin position="171"/>
        <end position="219"/>
    </location>
</feature>
<evidence type="ECO:0000313" key="3">
    <source>
        <dbReference type="EMBL" id="KZO90949.1"/>
    </source>
</evidence>
<evidence type="ECO:0000259" key="2">
    <source>
        <dbReference type="PROSITE" id="PS50011"/>
    </source>
</evidence>
<dbReference type="InterPro" id="IPR011009">
    <property type="entry name" value="Kinase-like_dom_sf"/>
</dbReference>
<gene>
    <name evidence="3" type="ORF">CALVIDRAFT_542214</name>
</gene>
<evidence type="ECO:0000256" key="1">
    <source>
        <dbReference type="SAM" id="MobiDB-lite"/>
    </source>
</evidence>
<dbReference type="InterPro" id="IPR000719">
    <property type="entry name" value="Prot_kinase_dom"/>
</dbReference>
<dbReference type="SUPFAM" id="SSF56112">
    <property type="entry name" value="Protein kinase-like (PK-like)"/>
    <property type="match status" value="1"/>
</dbReference>
<dbReference type="GO" id="GO:0004672">
    <property type="term" value="F:protein kinase activity"/>
    <property type="evidence" value="ECO:0007669"/>
    <property type="project" value="InterPro"/>
</dbReference>